<dbReference type="InterPro" id="IPR029044">
    <property type="entry name" value="Nucleotide-diphossugar_trans"/>
</dbReference>
<dbReference type="Pfam" id="PF00483">
    <property type="entry name" value="NTP_transferase"/>
    <property type="match status" value="1"/>
</dbReference>
<reference evidence="2" key="1">
    <citation type="submission" date="2018-05" db="EMBL/GenBank/DDBJ databases">
        <authorList>
            <person name="Lanie J.A."/>
            <person name="Ng W.-L."/>
            <person name="Kazmierczak K.M."/>
            <person name="Andrzejewski T.M."/>
            <person name="Davidsen T.M."/>
            <person name="Wayne K.J."/>
            <person name="Tettelin H."/>
            <person name="Glass J.I."/>
            <person name="Rusch D."/>
            <person name="Podicherti R."/>
            <person name="Tsui H.-C.T."/>
            <person name="Winkler M.E."/>
        </authorList>
    </citation>
    <scope>NUCLEOTIDE SEQUENCE</scope>
</reference>
<evidence type="ECO:0000259" key="1">
    <source>
        <dbReference type="Pfam" id="PF00483"/>
    </source>
</evidence>
<accession>A0A382J5M4</accession>
<gene>
    <name evidence="2" type="ORF">METZ01_LOCUS259719</name>
</gene>
<organism evidence="2">
    <name type="scientific">marine metagenome</name>
    <dbReference type="NCBI Taxonomy" id="408172"/>
    <lineage>
        <taxon>unclassified sequences</taxon>
        <taxon>metagenomes</taxon>
        <taxon>ecological metagenomes</taxon>
    </lineage>
</organism>
<dbReference type="SUPFAM" id="SSF53448">
    <property type="entry name" value="Nucleotide-diphospho-sugar transferases"/>
    <property type="match status" value="1"/>
</dbReference>
<feature type="domain" description="Nucleotidyl transferase" evidence="1">
    <location>
        <begin position="6"/>
        <end position="126"/>
    </location>
</feature>
<dbReference type="AlphaFoldDB" id="A0A382J5M4"/>
<dbReference type="Gene3D" id="3.90.550.10">
    <property type="entry name" value="Spore Coat Polysaccharide Biosynthesis Protein SpsA, Chain A"/>
    <property type="match status" value="1"/>
</dbReference>
<protein>
    <recommendedName>
        <fullName evidence="1">Nucleotidyl transferase domain-containing protein</fullName>
    </recommendedName>
</protein>
<evidence type="ECO:0000313" key="2">
    <source>
        <dbReference type="EMBL" id="SVC06865.1"/>
    </source>
</evidence>
<sequence length="228" mass="26630">MKIKTALILCAGRGRRLNPLTLKKPKPLLELSNITLLENTINLIKKLGIKKIFLNTFYLKDQVKNYLNDKNFNIAIDVIEDGEEILDTGGGIRNMMSNSDERNFFVFNPDTIWNSNYLNCIRDMDKFFENNKIKNILLVVNKKLSFDKKLNGDFNLNKNLLTKNQENEYIYTGCQIISKTLLNDRGKKIFSITEIWNELIKKNNLFGFDCGNKFYHLTNLEIYNQLKK</sequence>
<dbReference type="EMBL" id="UINC01071729">
    <property type="protein sequence ID" value="SVC06865.1"/>
    <property type="molecule type" value="Genomic_DNA"/>
</dbReference>
<dbReference type="PANTHER" id="PTHR22572">
    <property type="entry name" value="SUGAR-1-PHOSPHATE GUANYL TRANSFERASE"/>
    <property type="match status" value="1"/>
</dbReference>
<dbReference type="InterPro" id="IPR050486">
    <property type="entry name" value="Mannose-1P_guanyltransferase"/>
</dbReference>
<name>A0A382J5M4_9ZZZZ</name>
<proteinExistence type="predicted"/>
<dbReference type="InterPro" id="IPR005835">
    <property type="entry name" value="NTP_transferase_dom"/>
</dbReference>